<dbReference type="HOGENOM" id="CLU_1750396_0_0_1"/>
<evidence type="ECO:0000256" key="2">
    <source>
        <dbReference type="ARBA" id="ARBA00023128"/>
    </source>
</evidence>
<comment type="subcellular location">
    <subcellularLocation>
        <location evidence="1">Mitochondrion</location>
    </subcellularLocation>
</comment>
<sequence length="149" mass="16017">MLSKCSHSVGSLRPGVVLYGETHRKGDRVGKIVSDDFQGKWNGQGKCYADVVLVVGASLKAPGTMQIVKGFSQLIHSNVATNSACSSCSTRIHQQPAKVLYPNLNFPTLTNAWSGVFDAWIQGDAQAFAAMLCDKMLKELQVDGAQGMK</sequence>
<dbReference type="AlphaFoldDB" id="A0A0C3GEW1"/>
<dbReference type="InterPro" id="IPR029035">
    <property type="entry name" value="DHS-like_NAD/FAD-binding_dom"/>
</dbReference>
<name>A0A0C3GEW1_PILCF</name>
<keyword evidence="2" id="KW-0496">Mitochondrion</keyword>
<dbReference type="GO" id="GO:0005739">
    <property type="term" value="C:mitochondrion"/>
    <property type="evidence" value="ECO:0007669"/>
    <property type="project" value="UniProtKB-SubCell"/>
</dbReference>
<dbReference type="EMBL" id="KN832973">
    <property type="protein sequence ID" value="KIM90224.1"/>
    <property type="molecule type" value="Genomic_DNA"/>
</dbReference>
<dbReference type="SUPFAM" id="SSF52467">
    <property type="entry name" value="DHS-like NAD/FAD-binding domain"/>
    <property type="match status" value="1"/>
</dbReference>
<organism evidence="3 4">
    <name type="scientific">Piloderma croceum (strain F 1598)</name>
    <dbReference type="NCBI Taxonomy" id="765440"/>
    <lineage>
        <taxon>Eukaryota</taxon>
        <taxon>Fungi</taxon>
        <taxon>Dikarya</taxon>
        <taxon>Basidiomycota</taxon>
        <taxon>Agaricomycotina</taxon>
        <taxon>Agaricomycetes</taxon>
        <taxon>Agaricomycetidae</taxon>
        <taxon>Atheliales</taxon>
        <taxon>Atheliaceae</taxon>
        <taxon>Piloderma</taxon>
    </lineage>
</organism>
<evidence type="ECO:0000313" key="3">
    <source>
        <dbReference type="EMBL" id="KIM90224.1"/>
    </source>
</evidence>
<proteinExistence type="predicted"/>
<dbReference type="InParanoid" id="A0A0C3GEW1"/>
<evidence type="ECO:0000313" key="4">
    <source>
        <dbReference type="Proteomes" id="UP000054166"/>
    </source>
</evidence>
<reference evidence="3 4" key="1">
    <citation type="submission" date="2014-04" db="EMBL/GenBank/DDBJ databases">
        <authorList>
            <consortium name="DOE Joint Genome Institute"/>
            <person name="Kuo A."/>
            <person name="Tarkka M."/>
            <person name="Buscot F."/>
            <person name="Kohler A."/>
            <person name="Nagy L.G."/>
            <person name="Floudas D."/>
            <person name="Copeland A."/>
            <person name="Barry K.W."/>
            <person name="Cichocki N."/>
            <person name="Veneault-Fourrey C."/>
            <person name="LaButti K."/>
            <person name="Lindquist E.A."/>
            <person name="Lipzen A."/>
            <person name="Lundell T."/>
            <person name="Morin E."/>
            <person name="Murat C."/>
            <person name="Sun H."/>
            <person name="Tunlid A."/>
            <person name="Henrissat B."/>
            <person name="Grigoriev I.V."/>
            <person name="Hibbett D.S."/>
            <person name="Martin F."/>
            <person name="Nordberg H.P."/>
            <person name="Cantor M.N."/>
            <person name="Hua S.X."/>
        </authorList>
    </citation>
    <scope>NUCLEOTIDE SEQUENCE [LARGE SCALE GENOMIC DNA]</scope>
    <source>
        <strain evidence="3 4">F 1598</strain>
    </source>
</reference>
<gene>
    <name evidence="3" type="ORF">PILCRDRAFT_59842</name>
</gene>
<accession>A0A0C3GEW1</accession>
<protein>
    <submittedName>
        <fullName evidence="3">Uncharacterized protein</fullName>
    </submittedName>
</protein>
<keyword evidence="4" id="KW-1185">Reference proteome</keyword>
<dbReference type="STRING" id="765440.A0A0C3GEW1"/>
<dbReference type="Gene3D" id="3.40.50.1220">
    <property type="entry name" value="TPP-binding domain"/>
    <property type="match status" value="1"/>
</dbReference>
<reference evidence="4" key="2">
    <citation type="submission" date="2015-01" db="EMBL/GenBank/DDBJ databases">
        <title>Evolutionary Origins and Diversification of the Mycorrhizal Mutualists.</title>
        <authorList>
            <consortium name="DOE Joint Genome Institute"/>
            <consortium name="Mycorrhizal Genomics Consortium"/>
            <person name="Kohler A."/>
            <person name="Kuo A."/>
            <person name="Nagy L.G."/>
            <person name="Floudas D."/>
            <person name="Copeland A."/>
            <person name="Barry K.W."/>
            <person name="Cichocki N."/>
            <person name="Veneault-Fourrey C."/>
            <person name="LaButti K."/>
            <person name="Lindquist E.A."/>
            <person name="Lipzen A."/>
            <person name="Lundell T."/>
            <person name="Morin E."/>
            <person name="Murat C."/>
            <person name="Riley R."/>
            <person name="Ohm R."/>
            <person name="Sun H."/>
            <person name="Tunlid A."/>
            <person name="Henrissat B."/>
            <person name="Grigoriev I.V."/>
            <person name="Hibbett D.S."/>
            <person name="Martin F."/>
        </authorList>
    </citation>
    <scope>NUCLEOTIDE SEQUENCE [LARGE SCALE GENOMIC DNA]</scope>
    <source>
        <strain evidence="4">F 1598</strain>
    </source>
</reference>
<dbReference type="Proteomes" id="UP000054166">
    <property type="component" value="Unassembled WGS sequence"/>
</dbReference>
<dbReference type="OrthoDB" id="2919105at2759"/>
<evidence type="ECO:0000256" key="1">
    <source>
        <dbReference type="ARBA" id="ARBA00004173"/>
    </source>
</evidence>